<dbReference type="Pfam" id="PF07519">
    <property type="entry name" value="Tannase"/>
    <property type="match status" value="1"/>
</dbReference>
<evidence type="ECO:0000313" key="10">
    <source>
        <dbReference type="Proteomes" id="UP001274830"/>
    </source>
</evidence>
<reference evidence="9" key="1">
    <citation type="submission" date="2023-07" db="EMBL/GenBank/DDBJ databases">
        <title>Black Yeasts Isolated from many extreme environments.</title>
        <authorList>
            <person name="Coleine C."/>
            <person name="Stajich J.E."/>
            <person name="Selbmann L."/>
        </authorList>
    </citation>
    <scope>NUCLEOTIDE SEQUENCE</scope>
    <source>
        <strain evidence="9">CCFEE 5485</strain>
    </source>
</reference>
<keyword evidence="3" id="KW-0479">Metal-binding</keyword>
<name>A0AAE0WVZ5_9PEZI</name>
<evidence type="ECO:0000313" key="9">
    <source>
        <dbReference type="EMBL" id="KAK3678822.1"/>
    </source>
</evidence>
<dbReference type="InterPro" id="IPR029058">
    <property type="entry name" value="AB_hydrolase_fold"/>
</dbReference>
<dbReference type="GO" id="GO:0030600">
    <property type="term" value="F:feruloyl esterase activity"/>
    <property type="evidence" value="ECO:0007669"/>
    <property type="project" value="UniProtKB-ARBA"/>
</dbReference>
<dbReference type="AlphaFoldDB" id="A0AAE0WVZ5"/>
<dbReference type="EC" id="3.1.1.-" evidence="8"/>
<keyword evidence="4" id="KW-0732">Signal</keyword>
<dbReference type="Proteomes" id="UP001274830">
    <property type="component" value="Unassembled WGS sequence"/>
</dbReference>
<evidence type="ECO:0000256" key="8">
    <source>
        <dbReference type="RuleBase" id="RU361238"/>
    </source>
</evidence>
<keyword evidence="2" id="KW-0719">Serine esterase</keyword>
<comment type="similarity">
    <text evidence="1 8">Belongs to the tannase family.</text>
</comment>
<evidence type="ECO:0000256" key="5">
    <source>
        <dbReference type="ARBA" id="ARBA00022801"/>
    </source>
</evidence>
<dbReference type="InterPro" id="IPR011118">
    <property type="entry name" value="Tannase/feruloyl_esterase"/>
</dbReference>
<protein>
    <recommendedName>
        <fullName evidence="8">Carboxylic ester hydrolase</fullName>
        <ecNumber evidence="8">3.1.1.-</ecNumber>
    </recommendedName>
</protein>
<comment type="caution">
    <text evidence="9">The sequence shown here is derived from an EMBL/GenBank/DDBJ whole genome shotgun (WGS) entry which is preliminary data.</text>
</comment>
<dbReference type="SUPFAM" id="SSF53474">
    <property type="entry name" value="alpha/beta-Hydrolases"/>
    <property type="match status" value="1"/>
</dbReference>
<keyword evidence="6" id="KW-0106">Calcium</keyword>
<gene>
    <name evidence="9" type="ORF">LTR78_001275</name>
</gene>
<dbReference type="EMBL" id="JAUTXT010000003">
    <property type="protein sequence ID" value="KAK3678822.1"/>
    <property type="molecule type" value="Genomic_DNA"/>
</dbReference>
<dbReference type="PANTHER" id="PTHR33938">
    <property type="entry name" value="FERULOYL ESTERASE B-RELATED"/>
    <property type="match status" value="1"/>
</dbReference>
<keyword evidence="10" id="KW-1185">Reference proteome</keyword>
<dbReference type="PANTHER" id="PTHR33938:SF8">
    <property type="entry name" value="CARBOXYLIC ESTER HYDROLASE"/>
    <property type="match status" value="1"/>
</dbReference>
<sequence>MLVQRYPDAYDGILALAPAINWAQFIVAEYWPQQVMNRLGYYPLSCELDAITAPAIDACDELDGVKDGVISLPGECHFDAVAMIGQTFNCHGTEMLHSPQAAQIANAAWTGPHNSSLYAWYGLNRDSSLTTGLANTTCSNNNDAASCIGNPFAIASQWIKLFLAKDENFDITALPTTITPISSTKYQSKIGTADPDLSRFRHHGGKIIAWHGLADRLIFPNGTVQYYERVLDLDPHAADFYRFFEAPGTDHCRAGSGPYPNDTLAALVDWVEREKAPQTLTAVDAETGAVRRLCAYPATQRYIGGDPLRPESFACEKVEWRIMNSDRRIRGSRVGPRMV</sequence>
<evidence type="ECO:0000256" key="4">
    <source>
        <dbReference type="ARBA" id="ARBA00022729"/>
    </source>
</evidence>
<keyword evidence="5 8" id="KW-0378">Hydrolase</keyword>
<evidence type="ECO:0000256" key="7">
    <source>
        <dbReference type="ARBA" id="ARBA00023157"/>
    </source>
</evidence>
<evidence type="ECO:0000256" key="6">
    <source>
        <dbReference type="ARBA" id="ARBA00022837"/>
    </source>
</evidence>
<proteinExistence type="inferred from homology"/>
<evidence type="ECO:0000256" key="1">
    <source>
        <dbReference type="ARBA" id="ARBA00006249"/>
    </source>
</evidence>
<organism evidence="9 10">
    <name type="scientific">Recurvomyces mirabilis</name>
    <dbReference type="NCBI Taxonomy" id="574656"/>
    <lineage>
        <taxon>Eukaryota</taxon>
        <taxon>Fungi</taxon>
        <taxon>Dikarya</taxon>
        <taxon>Ascomycota</taxon>
        <taxon>Pezizomycotina</taxon>
        <taxon>Dothideomycetes</taxon>
        <taxon>Dothideomycetidae</taxon>
        <taxon>Mycosphaerellales</taxon>
        <taxon>Teratosphaeriaceae</taxon>
        <taxon>Recurvomyces</taxon>
    </lineage>
</organism>
<dbReference type="GO" id="GO:0046872">
    <property type="term" value="F:metal ion binding"/>
    <property type="evidence" value="ECO:0007669"/>
    <property type="project" value="UniProtKB-KW"/>
</dbReference>
<evidence type="ECO:0000256" key="3">
    <source>
        <dbReference type="ARBA" id="ARBA00022723"/>
    </source>
</evidence>
<accession>A0AAE0WVZ5</accession>
<evidence type="ECO:0000256" key="2">
    <source>
        <dbReference type="ARBA" id="ARBA00022487"/>
    </source>
</evidence>
<keyword evidence="7" id="KW-1015">Disulfide bond</keyword>